<evidence type="ECO:0000313" key="2">
    <source>
        <dbReference type="EMBL" id="SEA32081.1"/>
    </source>
</evidence>
<accession>A0A1H4A8Q5</accession>
<dbReference type="RefSeq" id="WP_091389188.1">
    <property type="nucleotide sequence ID" value="NZ_FNQO01000003.1"/>
</dbReference>
<protein>
    <submittedName>
        <fullName evidence="2">Uncharacterized protein</fullName>
    </submittedName>
</protein>
<feature type="compositionally biased region" description="Pro residues" evidence="1">
    <location>
        <begin position="50"/>
        <end position="65"/>
    </location>
</feature>
<feature type="compositionally biased region" description="Low complexity" evidence="1">
    <location>
        <begin position="194"/>
        <end position="216"/>
    </location>
</feature>
<evidence type="ECO:0000313" key="3">
    <source>
        <dbReference type="Proteomes" id="UP000198658"/>
    </source>
</evidence>
<evidence type="ECO:0000256" key="1">
    <source>
        <dbReference type="SAM" id="MobiDB-lite"/>
    </source>
</evidence>
<sequence>MAGRKNKHKQRGHQRGQSGDLLNELNSLRDLLGSEELGDIPLLDQVASPGQPPASATPPASPRPPEPLDEIDLPILFSPVDEEPSEDYRTELNESDLKLLRPLQDLPPADLGSELPTAKEQPQPTPGARKRAVLQEQQQELFAPPAASPVGENPFLPEHIRARLTGGRVPKSEDLAPEPAPADVTLIPEELLDTAPAAASTEALAPNSVPVELPAAEARDPEPPAAEPGQSEPVTESADAAALSARQRERQQLVDRLVAKQLPVLERQLRARIELMLDELEARD</sequence>
<keyword evidence="3" id="KW-1185">Reference proteome</keyword>
<feature type="compositionally biased region" description="Basic and acidic residues" evidence="1">
    <location>
        <begin position="86"/>
        <end position="99"/>
    </location>
</feature>
<dbReference type="EMBL" id="FNQO01000003">
    <property type="protein sequence ID" value="SEA32081.1"/>
    <property type="molecule type" value="Genomic_DNA"/>
</dbReference>
<reference evidence="3" key="1">
    <citation type="submission" date="2016-10" db="EMBL/GenBank/DDBJ databases">
        <authorList>
            <person name="Varghese N."/>
            <person name="Submissions S."/>
        </authorList>
    </citation>
    <scope>NUCLEOTIDE SEQUENCE [LARGE SCALE GENOMIC DNA]</scope>
    <source>
        <strain evidence="3">CGMCC 1.10657</strain>
    </source>
</reference>
<organism evidence="2 3">
    <name type="scientific">Microbulbifer marinus</name>
    <dbReference type="NCBI Taxonomy" id="658218"/>
    <lineage>
        <taxon>Bacteria</taxon>
        <taxon>Pseudomonadati</taxon>
        <taxon>Pseudomonadota</taxon>
        <taxon>Gammaproteobacteria</taxon>
        <taxon>Cellvibrionales</taxon>
        <taxon>Microbulbiferaceae</taxon>
        <taxon>Microbulbifer</taxon>
    </lineage>
</organism>
<feature type="region of interest" description="Disordered" evidence="1">
    <location>
        <begin position="1"/>
        <end position="22"/>
    </location>
</feature>
<dbReference type="STRING" id="658218.SAMN05216562_2605"/>
<feature type="compositionally biased region" description="Basic residues" evidence="1">
    <location>
        <begin position="1"/>
        <end position="14"/>
    </location>
</feature>
<dbReference type="AlphaFoldDB" id="A0A1H4A8Q5"/>
<gene>
    <name evidence="2" type="ORF">SAMN05216562_2605</name>
</gene>
<feature type="region of interest" description="Disordered" evidence="1">
    <location>
        <begin position="39"/>
        <end position="249"/>
    </location>
</feature>
<dbReference type="OrthoDB" id="5702411at2"/>
<proteinExistence type="predicted"/>
<dbReference type="Proteomes" id="UP000198658">
    <property type="component" value="Unassembled WGS sequence"/>
</dbReference>
<name>A0A1H4A8Q5_9GAMM</name>